<organism evidence="1">
    <name type="scientific">Anopheles triannulatus</name>
    <dbReference type="NCBI Taxonomy" id="58253"/>
    <lineage>
        <taxon>Eukaryota</taxon>
        <taxon>Metazoa</taxon>
        <taxon>Ecdysozoa</taxon>
        <taxon>Arthropoda</taxon>
        <taxon>Hexapoda</taxon>
        <taxon>Insecta</taxon>
        <taxon>Pterygota</taxon>
        <taxon>Neoptera</taxon>
        <taxon>Endopterygota</taxon>
        <taxon>Diptera</taxon>
        <taxon>Nematocera</taxon>
        <taxon>Culicoidea</taxon>
        <taxon>Culicidae</taxon>
        <taxon>Anophelinae</taxon>
        <taxon>Anopheles</taxon>
    </lineage>
</organism>
<accession>A0A2M4B270</accession>
<proteinExistence type="predicted"/>
<name>A0A2M4B270_9DIPT</name>
<evidence type="ECO:0000313" key="1">
    <source>
        <dbReference type="EMBL" id="MBW47161.1"/>
    </source>
</evidence>
<dbReference type="AlphaFoldDB" id="A0A2M4B270"/>
<sequence length="89" mass="10139">MLLLLLLGMPACFGFPEEALLLLRHKQWSLFLELVARLRSERHQFLLVEPHRCRRRMTDSTPSPGITARLSHATPFVDLWPSGTGTATE</sequence>
<dbReference type="EMBL" id="GGFK01013840">
    <property type="protein sequence ID" value="MBW47161.1"/>
    <property type="molecule type" value="Transcribed_RNA"/>
</dbReference>
<reference evidence="1" key="1">
    <citation type="submission" date="2018-01" db="EMBL/GenBank/DDBJ databases">
        <title>An insight into the sialome of Amazonian anophelines.</title>
        <authorList>
            <person name="Ribeiro J.M."/>
            <person name="Scarpassa V."/>
            <person name="Calvo E."/>
        </authorList>
    </citation>
    <scope>NUCLEOTIDE SEQUENCE</scope>
    <source>
        <tissue evidence="1">Salivary glands</tissue>
    </source>
</reference>
<protein>
    <submittedName>
        <fullName evidence="1">Putative secreted protein</fullName>
    </submittedName>
</protein>